<keyword evidence="3" id="KW-1185">Reference proteome</keyword>
<feature type="region of interest" description="Disordered" evidence="1">
    <location>
        <begin position="30"/>
        <end position="54"/>
    </location>
</feature>
<sequence>MCLLGGKMAHNRELQSLKVFQVENLKEHVDQEKTETKETEVRPNPRFNRGDDETNNTLEEDLIRTIHMIGAQITPTLRICSREISASSNKWTRFSQSIPMVRMPRQGLSEPGSVTFTKADLKQIHYNNPLVIDADPWLQCQTDLGGLEQFS</sequence>
<reference evidence="2 3" key="1">
    <citation type="submission" date="2019-07" db="EMBL/GenBank/DDBJ databases">
        <title>De Novo Assembly of kiwifruit Actinidia rufa.</title>
        <authorList>
            <person name="Sugita-Konishi S."/>
            <person name="Sato K."/>
            <person name="Mori E."/>
            <person name="Abe Y."/>
            <person name="Kisaki G."/>
            <person name="Hamano K."/>
            <person name="Suezawa K."/>
            <person name="Otani M."/>
            <person name="Fukuda T."/>
            <person name="Manabe T."/>
            <person name="Gomi K."/>
            <person name="Tabuchi M."/>
            <person name="Akimitsu K."/>
            <person name="Kataoka I."/>
        </authorList>
    </citation>
    <scope>NUCLEOTIDE SEQUENCE [LARGE SCALE GENOMIC DNA]</scope>
    <source>
        <strain evidence="3">cv. Fuchu</strain>
    </source>
</reference>
<dbReference type="AlphaFoldDB" id="A0A7J0E3F3"/>
<accession>A0A7J0E3F3</accession>
<protein>
    <submittedName>
        <fullName evidence="2">Uncharacterized protein</fullName>
    </submittedName>
</protein>
<name>A0A7J0E3F3_9ERIC</name>
<dbReference type="EMBL" id="BJWL01000001">
    <property type="protein sequence ID" value="GFY80782.1"/>
    <property type="molecule type" value="Genomic_DNA"/>
</dbReference>
<evidence type="ECO:0000256" key="1">
    <source>
        <dbReference type="SAM" id="MobiDB-lite"/>
    </source>
</evidence>
<dbReference type="Proteomes" id="UP000585474">
    <property type="component" value="Unassembled WGS sequence"/>
</dbReference>
<evidence type="ECO:0000313" key="2">
    <source>
        <dbReference type="EMBL" id="GFY80782.1"/>
    </source>
</evidence>
<gene>
    <name evidence="2" type="ORF">Acr_01g0005910</name>
</gene>
<organism evidence="2 3">
    <name type="scientific">Actinidia rufa</name>
    <dbReference type="NCBI Taxonomy" id="165716"/>
    <lineage>
        <taxon>Eukaryota</taxon>
        <taxon>Viridiplantae</taxon>
        <taxon>Streptophyta</taxon>
        <taxon>Embryophyta</taxon>
        <taxon>Tracheophyta</taxon>
        <taxon>Spermatophyta</taxon>
        <taxon>Magnoliopsida</taxon>
        <taxon>eudicotyledons</taxon>
        <taxon>Gunneridae</taxon>
        <taxon>Pentapetalae</taxon>
        <taxon>asterids</taxon>
        <taxon>Ericales</taxon>
        <taxon>Actinidiaceae</taxon>
        <taxon>Actinidia</taxon>
    </lineage>
</organism>
<comment type="caution">
    <text evidence="2">The sequence shown here is derived from an EMBL/GenBank/DDBJ whole genome shotgun (WGS) entry which is preliminary data.</text>
</comment>
<evidence type="ECO:0000313" key="3">
    <source>
        <dbReference type="Proteomes" id="UP000585474"/>
    </source>
</evidence>
<feature type="compositionally biased region" description="Basic and acidic residues" evidence="1">
    <location>
        <begin position="30"/>
        <end position="52"/>
    </location>
</feature>
<proteinExistence type="predicted"/>